<dbReference type="InterPro" id="IPR014036">
    <property type="entry name" value="DeoR-like_C"/>
</dbReference>
<dbReference type="Pfam" id="PF00455">
    <property type="entry name" value="DeoRC"/>
    <property type="match status" value="1"/>
</dbReference>
<dbReference type="PANTHER" id="PTHR30363:SF58">
    <property type="entry name" value="REGULATORY PROTEIN, DEOR FAMILY"/>
    <property type="match status" value="1"/>
</dbReference>
<evidence type="ECO:0000313" key="6">
    <source>
        <dbReference type="Proteomes" id="UP000662814"/>
    </source>
</evidence>
<keyword evidence="1" id="KW-0805">Transcription regulation</keyword>
<dbReference type="InterPro" id="IPR018356">
    <property type="entry name" value="Tscrpt_reg_HTH_DeoR_CS"/>
</dbReference>
<evidence type="ECO:0000259" key="4">
    <source>
        <dbReference type="PROSITE" id="PS51000"/>
    </source>
</evidence>
<dbReference type="InterPro" id="IPR037171">
    <property type="entry name" value="NagB/RpiA_transferase-like"/>
</dbReference>
<feature type="domain" description="HTH deoR-type" evidence="4">
    <location>
        <begin position="13"/>
        <end position="68"/>
    </location>
</feature>
<keyword evidence="2" id="KW-0238">DNA-binding</keyword>
<dbReference type="Pfam" id="PF08220">
    <property type="entry name" value="HTH_DeoR"/>
    <property type="match status" value="1"/>
</dbReference>
<dbReference type="PANTHER" id="PTHR30363">
    <property type="entry name" value="HTH-TYPE TRANSCRIPTIONAL REGULATOR SRLR-RELATED"/>
    <property type="match status" value="1"/>
</dbReference>
<dbReference type="PRINTS" id="PR00037">
    <property type="entry name" value="HTHLACR"/>
</dbReference>
<dbReference type="InterPro" id="IPR036390">
    <property type="entry name" value="WH_DNA-bd_sf"/>
</dbReference>
<reference evidence="5 6" key="1">
    <citation type="submission" date="2020-12" db="EMBL/GenBank/DDBJ databases">
        <title>Microbacterium sp. HY060.</title>
        <authorList>
            <person name="Zhou J."/>
        </authorList>
    </citation>
    <scope>NUCLEOTIDE SEQUENCE [LARGE SCALE GENOMIC DNA]</scope>
    <source>
        <strain evidence="5 6">HY60</strain>
    </source>
</reference>
<organism evidence="5 6">
    <name type="scientific">Paramicrobacterium chengjingii</name>
    <dbReference type="NCBI Taxonomy" id="2769067"/>
    <lineage>
        <taxon>Bacteria</taxon>
        <taxon>Bacillati</taxon>
        <taxon>Actinomycetota</taxon>
        <taxon>Actinomycetes</taxon>
        <taxon>Micrococcales</taxon>
        <taxon>Microbacteriaceae</taxon>
        <taxon>Paramicrobacterium</taxon>
    </lineage>
</organism>
<dbReference type="Proteomes" id="UP000662814">
    <property type="component" value="Chromosome"/>
</dbReference>
<dbReference type="SMART" id="SM00420">
    <property type="entry name" value="HTH_DEOR"/>
    <property type="match status" value="1"/>
</dbReference>
<dbReference type="InterPro" id="IPR050313">
    <property type="entry name" value="Carb_Metab_HTH_regulators"/>
</dbReference>
<keyword evidence="3" id="KW-0804">Transcription</keyword>
<dbReference type="Gene3D" id="1.10.10.10">
    <property type="entry name" value="Winged helix-like DNA-binding domain superfamily/Winged helix DNA-binding domain"/>
    <property type="match status" value="1"/>
</dbReference>
<dbReference type="SMART" id="SM01134">
    <property type="entry name" value="DeoRC"/>
    <property type="match status" value="1"/>
</dbReference>
<dbReference type="RefSeq" id="WP_166987073.1">
    <property type="nucleotide sequence ID" value="NZ_CP061169.1"/>
</dbReference>
<evidence type="ECO:0000256" key="3">
    <source>
        <dbReference type="ARBA" id="ARBA00023163"/>
    </source>
</evidence>
<proteinExistence type="predicted"/>
<sequence length="266" mass="28415">MAARRADASPLIPDQRREAIMRHLRRDQVLSFKQLSDLLGVSHMTIRRDVSQLEEDGHAISIPGGAKIASRLVSEPSHEQKTLIDSAEKAAMAQLASSIVRPSMAIYLDAGTTMLAMVPMLAEIDDLTIVTNDLMTAHSVLTNTSAELITVGGRVDRDNQSTVGLLAANMLDDLAVDIALLSTSSWDLRHGVTTPSEAKVEVKRAALRMSSQAVLVAGSSKYGSFGKYKALDLSEVDIVVTDGGLSDGAAAGIRALNVDVRQAIQE</sequence>
<dbReference type="SUPFAM" id="SSF100950">
    <property type="entry name" value="NagB/RpiA/CoA transferase-like"/>
    <property type="match status" value="1"/>
</dbReference>
<evidence type="ECO:0000256" key="2">
    <source>
        <dbReference type="ARBA" id="ARBA00023125"/>
    </source>
</evidence>
<dbReference type="PROSITE" id="PS00894">
    <property type="entry name" value="HTH_DEOR_1"/>
    <property type="match status" value="1"/>
</dbReference>
<dbReference type="InterPro" id="IPR001034">
    <property type="entry name" value="DeoR_HTH"/>
</dbReference>
<accession>A0ABX6YHG0</accession>
<dbReference type="InterPro" id="IPR036388">
    <property type="entry name" value="WH-like_DNA-bd_sf"/>
</dbReference>
<dbReference type="SUPFAM" id="SSF46785">
    <property type="entry name" value="Winged helix' DNA-binding domain"/>
    <property type="match status" value="1"/>
</dbReference>
<gene>
    <name evidence="5" type="ORF">HCR76_15825</name>
</gene>
<keyword evidence="6" id="KW-1185">Reference proteome</keyword>
<evidence type="ECO:0000313" key="5">
    <source>
        <dbReference type="EMBL" id="QPZ38234.1"/>
    </source>
</evidence>
<name>A0ABX6YHG0_9MICO</name>
<dbReference type="EMBL" id="CP061169">
    <property type="protein sequence ID" value="QPZ38234.1"/>
    <property type="molecule type" value="Genomic_DNA"/>
</dbReference>
<dbReference type="PROSITE" id="PS51000">
    <property type="entry name" value="HTH_DEOR_2"/>
    <property type="match status" value="1"/>
</dbReference>
<protein>
    <submittedName>
        <fullName evidence="5">DeoR/GlpR transcriptional regulator</fullName>
    </submittedName>
</protein>
<evidence type="ECO:0000256" key="1">
    <source>
        <dbReference type="ARBA" id="ARBA00023015"/>
    </source>
</evidence>